<evidence type="ECO:0000313" key="1">
    <source>
        <dbReference type="EMBL" id="AJE83496.1"/>
    </source>
</evidence>
<evidence type="ECO:0000313" key="2">
    <source>
        <dbReference type="Proteomes" id="UP000031523"/>
    </source>
</evidence>
<organism evidence="1 2">
    <name type="scientific">Streptomyces albus (strain ATCC 21838 / DSM 41398 / FERM P-419 / JCM 4703 / NBRC 107858)</name>
    <dbReference type="NCBI Taxonomy" id="1081613"/>
    <lineage>
        <taxon>Bacteria</taxon>
        <taxon>Bacillati</taxon>
        <taxon>Actinomycetota</taxon>
        <taxon>Actinomycetes</taxon>
        <taxon>Kitasatosporales</taxon>
        <taxon>Streptomycetaceae</taxon>
        <taxon>Streptomyces</taxon>
    </lineage>
</organism>
<keyword evidence="2" id="KW-1185">Reference proteome</keyword>
<dbReference type="AlphaFoldDB" id="A0A0B5EXY1"/>
<dbReference type="EMBL" id="CP010519">
    <property type="protein sequence ID" value="AJE83496.1"/>
    <property type="molecule type" value="Genomic_DNA"/>
</dbReference>
<reference evidence="1 2" key="1">
    <citation type="submission" date="2015-01" db="EMBL/GenBank/DDBJ databases">
        <title>Enhanced salinomycin production by adjusting the supply of polyketide extender units in Streptomyce albus DSM 41398.</title>
        <authorList>
            <person name="Lu C."/>
        </authorList>
    </citation>
    <scope>NUCLEOTIDE SEQUENCE [LARGE SCALE GENOMIC DNA]</scope>
    <source>
        <strain evidence="2">ATCC 21838 / DSM 41398 / FERM P-419 / JCM 4703 / NBRC 107858</strain>
    </source>
</reference>
<sequence length="58" mass="6378">MLVRVLVRGAGTRFWCGVLVRYGVVAGPVRLPLRHLPRCAGRAGPPAPVRTSGHRYDR</sequence>
<dbReference type="KEGG" id="sals:SLNWT_3120"/>
<name>A0A0B5EXY1_STRA4</name>
<dbReference type="Proteomes" id="UP000031523">
    <property type="component" value="Chromosome"/>
</dbReference>
<gene>
    <name evidence="1" type="ORF">SLNWT_3120</name>
</gene>
<proteinExistence type="predicted"/>
<accession>A0A0B5EXY1</accession>
<protein>
    <submittedName>
        <fullName evidence="1">Uncharacterized protein</fullName>
    </submittedName>
</protein>